<sequence length="92" mass="9678">MIVRIMGEGQLDVADDDLPALNDLDSRLESAIDSGDEAAFRAALHALLDNVRKVGTALPADSLEPSELVLPPVDATIDEVRAMLGDEGLIPG</sequence>
<evidence type="ECO:0000259" key="1">
    <source>
        <dbReference type="Pfam" id="PF22743"/>
    </source>
</evidence>
<dbReference type="RefSeq" id="WP_345024771.1">
    <property type="nucleotide sequence ID" value="NZ_BAABDO010000138.1"/>
</dbReference>
<dbReference type="InterPro" id="IPR054437">
    <property type="entry name" value="PspA-assoc_dom"/>
</dbReference>
<dbReference type="Proteomes" id="UP001500266">
    <property type="component" value="Unassembled WGS sequence"/>
</dbReference>
<organism evidence="2 3">
    <name type="scientific">Actinomadura keratinilytica</name>
    <dbReference type="NCBI Taxonomy" id="547461"/>
    <lineage>
        <taxon>Bacteria</taxon>
        <taxon>Bacillati</taxon>
        <taxon>Actinomycetota</taxon>
        <taxon>Actinomycetes</taxon>
        <taxon>Streptosporangiales</taxon>
        <taxon>Thermomonosporaceae</taxon>
        <taxon>Actinomadura</taxon>
    </lineage>
</organism>
<reference evidence="3" key="1">
    <citation type="journal article" date="2019" name="Int. J. Syst. Evol. Microbiol.">
        <title>The Global Catalogue of Microorganisms (GCM) 10K type strain sequencing project: providing services to taxonomists for standard genome sequencing and annotation.</title>
        <authorList>
            <consortium name="The Broad Institute Genomics Platform"/>
            <consortium name="The Broad Institute Genome Sequencing Center for Infectious Disease"/>
            <person name="Wu L."/>
            <person name="Ma J."/>
        </authorList>
    </citation>
    <scope>NUCLEOTIDE SEQUENCE [LARGE SCALE GENOMIC DNA]</scope>
    <source>
        <strain evidence="3">JCM 17316</strain>
    </source>
</reference>
<dbReference type="EMBL" id="BAABDO010000138">
    <property type="protein sequence ID" value="GAA4156062.1"/>
    <property type="molecule type" value="Genomic_DNA"/>
</dbReference>
<keyword evidence="3" id="KW-1185">Reference proteome</keyword>
<protein>
    <recommendedName>
        <fullName evidence="1">PspA-associated domain-containing protein</fullName>
    </recommendedName>
</protein>
<dbReference type="Pfam" id="PF22743">
    <property type="entry name" value="PspAA"/>
    <property type="match status" value="1"/>
</dbReference>
<proteinExistence type="predicted"/>
<feature type="domain" description="PspA-associated" evidence="1">
    <location>
        <begin position="1"/>
        <end position="92"/>
    </location>
</feature>
<gene>
    <name evidence="2" type="ORF">GCM10022416_56950</name>
</gene>
<accession>A0ABP7ZFL9</accession>
<evidence type="ECO:0000313" key="2">
    <source>
        <dbReference type="EMBL" id="GAA4156062.1"/>
    </source>
</evidence>
<name>A0ABP7ZFL9_9ACTN</name>
<evidence type="ECO:0000313" key="3">
    <source>
        <dbReference type="Proteomes" id="UP001500266"/>
    </source>
</evidence>
<comment type="caution">
    <text evidence="2">The sequence shown here is derived from an EMBL/GenBank/DDBJ whole genome shotgun (WGS) entry which is preliminary data.</text>
</comment>